<reference evidence="4" key="2">
    <citation type="submission" date="2015-01" db="EMBL/GenBank/DDBJ databases">
        <title>Evolutionary Origins and Diversification of the Mycorrhizal Mutualists.</title>
        <authorList>
            <consortium name="DOE Joint Genome Institute"/>
            <consortium name="Mycorrhizal Genomics Consortium"/>
            <person name="Kohler A."/>
            <person name="Kuo A."/>
            <person name="Nagy L.G."/>
            <person name="Floudas D."/>
            <person name="Copeland A."/>
            <person name="Barry K.W."/>
            <person name="Cichocki N."/>
            <person name="Veneault-Fourrey C."/>
            <person name="LaButti K."/>
            <person name="Lindquist E.A."/>
            <person name="Lipzen A."/>
            <person name="Lundell T."/>
            <person name="Morin E."/>
            <person name="Murat C."/>
            <person name="Riley R."/>
            <person name="Ohm R."/>
            <person name="Sun H."/>
            <person name="Tunlid A."/>
            <person name="Henrissat B."/>
            <person name="Grigoriev I.V."/>
            <person name="Hibbett D.S."/>
            <person name="Martin F."/>
        </authorList>
    </citation>
    <scope>NUCLEOTIDE SEQUENCE [LARGE SCALE GENOMIC DNA]</scope>
    <source>
        <strain evidence="4">Foug A</strain>
    </source>
</reference>
<keyword evidence="4" id="KW-1185">Reference proteome</keyword>
<dbReference type="InterPro" id="IPR006073">
    <property type="entry name" value="GTP-bd"/>
</dbReference>
<dbReference type="Pfam" id="PF01926">
    <property type="entry name" value="MMR_HSR1"/>
    <property type="match status" value="1"/>
</dbReference>
<reference evidence="3 4" key="1">
    <citation type="submission" date="2014-04" db="EMBL/GenBank/DDBJ databases">
        <authorList>
            <consortium name="DOE Joint Genome Institute"/>
            <person name="Kuo A."/>
            <person name="Kohler A."/>
            <person name="Nagy L.G."/>
            <person name="Floudas D."/>
            <person name="Copeland A."/>
            <person name="Barry K.W."/>
            <person name="Cichocki N."/>
            <person name="Veneault-Fourrey C."/>
            <person name="LaButti K."/>
            <person name="Lindquist E.A."/>
            <person name="Lipzen A."/>
            <person name="Lundell T."/>
            <person name="Morin E."/>
            <person name="Murat C."/>
            <person name="Sun H."/>
            <person name="Tunlid A."/>
            <person name="Henrissat B."/>
            <person name="Grigoriev I.V."/>
            <person name="Hibbett D.S."/>
            <person name="Martin F."/>
            <person name="Nordberg H.P."/>
            <person name="Cantor M.N."/>
            <person name="Hua S.X."/>
        </authorList>
    </citation>
    <scope>NUCLEOTIDE SEQUENCE [LARGE SCALE GENOMIC DNA]</scope>
    <source>
        <strain evidence="3 4">Foug A</strain>
    </source>
</reference>
<dbReference type="AlphaFoldDB" id="A0A0C3DN70"/>
<dbReference type="InParanoid" id="A0A0C3DN70"/>
<feature type="region of interest" description="Disordered" evidence="1">
    <location>
        <begin position="1"/>
        <end position="21"/>
    </location>
</feature>
<accession>A0A0C3DN70</accession>
<dbReference type="Gene3D" id="3.40.50.300">
    <property type="entry name" value="P-loop containing nucleotide triphosphate hydrolases"/>
    <property type="match status" value="1"/>
</dbReference>
<dbReference type="SUPFAM" id="SSF52540">
    <property type="entry name" value="P-loop containing nucleoside triphosphate hydrolases"/>
    <property type="match status" value="1"/>
</dbReference>
<feature type="domain" description="G" evidence="2">
    <location>
        <begin position="77"/>
        <end position="163"/>
    </location>
</feature>
<dbReference type="HOGENOM" id="CLU_023805_5_1_1"/>
<evidence type="ECO:0000256" key="1">
    <source>
        <dbReference type="SAM" id="MobiDB-lite"/>
    </source>
</evidence>
<dbReference type="GO" id="GO:0005525">
    <property type="term" value="F:GTP binding"/>
    <property type="evidence" value="ECO:0007669"/>
    <property type="project" value="InterPro"/>
</dbReference>
<dbReference type="STRING" id="1036808.A0A0C3DN70"/>
<dbReference type="OrthoDB" id="391988at2759"/>
<dbReference type="InterPro" id="IPR027417">
    <property type="entry name" value="P-loop_NTPase"/>
</dbReference>
<proteinExistence type="predicted"/>
<dbReference type="Proteomes" id="UP000053989">
    <property type="component" value="Unassembled WGS sequence"/>
</dbReference>
<dbReference type="CDD" id="cd00882">
    <property type="entry name" value="Ras_like_GTPase"/>
    <property type="match status" value="1"/>
</dbReference>
<organism evidence="3 4">
    <name type="scientific">Scleroderma citrinum Foug A</name>
    <dbReference type="NCBI Taxonomy" id="1036808"/>
    <lineage>
        <taxon>Eukaryota</taxon>
        <taxon>Fungi</taxon>
        <taxon>Dikarya</taxon>
        <taxon>Basidiomycota</taxon>
        <taxon>Agaricomycotina</taxon>
        <taxon>Agaricomycetes</taxon>
        <taxon>Agaricomycetidae</taxon>
        <taxon>Boletales</taxon>
        <taxon>Sclerodermatineae</taxon>
        <taxon>Sclerodermataceae</taxon>
        <taxon>Scleroderma</taxon>
    </lineage>
</organism>
<sequence>MAPQPTEKFQPCSSSSASTKTVLRMDPADHRACTTSTVETGFCMDTAKNVQRDSTRNIPRMDPAVARKHFDRIGRFRILVIGRSNAGKTTLLQQICNTAELPEVFNSKGEKIDPKVVQGSLERGEHDIKDELIFQSNTGFVFHDSRGFEAGSKEEVKLMKDFLVDCAATMKLEKRIHAIW</sequence>
<gene>
    <name evidence="3" type="ORF">SCLCIDRAFT_1219403</name>
</gene>
<dbReference type="EMBL" id="KN822100">
    <property type="protein sequence ID" value="KIM57476.1"/>
    <property type="molecule type" value="Genomic_DNA"/>
</dbReference>
<evidence type="ECO:0000259" key="2">
    <source>
        <dbReference type="Pfam" id="PF01926"/>
    </source>
</evidence>
<feature type="compositionally biased region" description="Polar residues" evidence="1">
    <location>
        <begin position="11"/>
        <end position="21"/>
    </location>
</feature>
<name>A0A0C3DN70_9AGAM</name>
<evidence type="ECO:0000313" key="4">
    <source>
        <dbReference type="Proteomes" id="UP000053989"/>
    </source>
</evidence>
<protein>
    <recommendedName>
        <fullName evidence="2">G domain-containing protein</fullName>
    </recommendedName>
</protein>
<evidence type="ECO:0000313" key="3">
    <source>
        <dbReference type="EMBL" id="KIM57476.1"/>
    </source>
</evidence>